<accession>A0AAN9AB53</accession>
<proteinExistence type="predicted"/>
<evidence type="ECO:0008006" key="3">
    <source>
        <dbReference type="Google" id="ProtNLM"/>
    </source>
</evidence>
<evidence type="ECO:0000313" key="2">
    <source>
        <dbReference type="Proteomes" id="UP001381693"/>
    </source>
</evidence>
<keyword evidence="2" id="KW-1185">Reference proteome</keyword>
<gene>
    <name evidence="1" type="ORF">SK128_027300</name>
</gene>
<feature type="non-terminal residue" evidence="1">
    <location>
        <position position="192"/>
    </location>
</feature>
<dbReference type="EMBL" id="JAXCGZ010005112">
    <property type="protein sequence ID" value="KAK7081369.1"/>
    <property type="molecule type" value="Genomic_DNA"/>
</dbReference>
<name>A0AAN9AB53_HALRR</name>
<sequence length="192" mass="20737">MIPWGFCRTRYGSRRFFQDLLRFLGTFQDLLRVLGSFQGSVMILSGFSRSCSKHESCLVTTGLFPGPVMILSGADPSMKAVWLLLASILCVTVWMDDLTSAEMASTRGHFIKTGPGYRDTVPKGALTDSLINSANIVTGDSNSPIAALECGRKCLETAGCLSVAIKPSNHTCFLTSLDKCQAKKSIMDKAPG</sequence>
<organism evidence="1 2">
    <name type="scientific">Halocaridina rubra</name>
    <name type="common">Hawaiian red shrimp</name>
    <dbReference type="NCBI Taxonomy" id="373956"/>
    <lineage>
        <taxon>Eukaryota</taxon>
        <taxon>Metazoa</taxon>
        <taxon>Ecdysozoa</taxon>
        <taxon>Arthropoda</taxon>
        <taxon>Crustacea</taxon>
        <taxon>Multicrustacea</taxon>
        <taxon>Malacostraca</taxon>
        <taxon>Eumalacostraca</taxon>
        <taxon>Eucarida</taxon>
        <taxon>Decapoda</taxon>
        <taxon>Pleocyemata</taxon>
        <taxon>Caridea</taxon>
        <taxon>Atyoidea</taxon>
        <taxon>Atyidae</taxon>
        <taxon>Halocaridina</taxon>
    </lineage>
</organism>
<evidence type="ECO:0000313" key="1">
    <source>
        <dbReference type="EMBL" id="KAK7081369.1"/>
    </source>
</evidence>
<dbReference type="AlphaFoldDB" id="A0AAN9AB53"/>
<dbReference type="Proteomes" id="UP001381693">
    <property type="component" value="Unassembled WGS sequence"/>
</dbReference>
<protein>
    <recommendedName>
        <fullName evidence="3">Apple domain-containing protein</fullName>
    </recommendedName>
</protein>
<reference evidence="1 2" key="1">
    <citation type="submission" date="2023-11" db="EMBL/GenBank/DDBJ databases">
        <title>Halocaridina rubra genome assembly.</title>
        <authorList>
            <person name="Smith C."/>
        </authorList>
    </citation>
    <scope>NUCLEOTIDE SEQUENCE [LARGE SCALE GENOMIC DNA]</scope>
    <source>
        <strain evidence="1">EP-1</strain>
        <tissue evidence="1">Whole</tissue>
    </source>
</reference>
<comment type="caution">
    <text evidence="1">The sequence shown here is derived from an EMBL/GenBank/DDBJ whole genome shotgun (WGS) entry which is preliminary data.</text>
</comment>